<evidence type="ECO:0000256" key="5">
    <source>
        <dbReference type="ARBA" id="ARBA00023125"/>
    </source>
</evidence>
<keyword evidence="7" id="KW-0804">Transcription</keyword>
<proteinExistence type="inferred from homology"/>
<gene>
    <name evidence="12" type="primary">TCF7_4</name>
    <name evidence="12" type="ORF">Ciccas_008060</name>
</gene>
<dbReference type="SUPFAM" id="SSF47095">
    <property type="entry name" value="HMG-box"/>
    <property type="match status" value="1"/>
</dbReference>
<keyword evidence="3" id="KW-0879">Wnt signaling pathway</keyword>
<dbReference type="InterPro" id="IPR009071">
    <property type="entry name" value="HMG_box_dom"/>
</dbReference>
<dbReference type="AlphaFoldDB" id="A0ABD2Q1D6"/>
<keyword evidence="13" id="KW-1185">Reference proteome</keyword>
<evidence type="ECO:0000256" key="4">
    <source>
        <dbReference type="ARBA" id="ARBA00023015"/>
    </source>
</evidence>
<dbReference type="PROSITE" id="PS50118">
    <property type="entry name" value="HMG_BOX_2"/>
    <property type="match status" value="1"/>
</dbReference>
<evidence type="ECO:0000256" key="6">
    <source>
        <dbReference type="ARBA" id="ARBA00023159"/>
    </source>
</evidence>
<dbReference type="Gene3D" id="1.10.30.10">
    <property type="entry name" value="High mobility group box domain"/>
    <property type="match status" value="1"/>
</dbReference>
<dbReference type="PANTHER" id="PTHR10373">
    <property type="entry name" value="TRANSCRIPTION FACTOR 7 FAMILY MEMBER"/>
    <property type="match status" value="1"/>
</dbReference>
<evidence type="ECO:0000256" key="10">
    <source>
        <dbReference type="SAM" id="MobiDB-lite"/>
    </source>
</evidence>
<evidence type="ECO:0000256" key="8">
    <source>
        <dbReference type="ARBA" id="ARBA00023242"/>
    </source>
</evidence>
<keyword evidence="6" id="KW-0010">Activator</keyword>
<evidence type="ECO:0000256" key="9">
    <source>
        <dbReference type="PROSITE-ProRule" id="PRU00267"/>
    </source>
</evidence>
<dbReference type="GO" id="GO:0005634">
    <property type="term" value="C:nucleus"/>
    <property type="evidence" value="ECO:0007669"/>
    <property type="project" value="UniProtKB-SubCell"/>
</dbReference>
<dbReference type="EMBL" id="JBJKFK010001342">
    <property type="protein sequence ID" value="KAL3313344.1"/>
    <property type="molecule type" value="Genomic_DNA"/>
</dbReference>
<dbReference type="PANTHER" id="PTHR10373:SF38">
    <property type="entry name" value="PROTEIN PANGOLIN, ISOFORM J"/>
    <property type="match status" value="1"/>
</dbReference>
<feature type="DNA-binding region" description="HMG box" evidence="9">
    <location>
        <begin position="23"/>
        <end position="91"/>
    </location>
</feature>
<dbReference type="GO" id="GO:0016055">
    <property type="term" value="P:Wnt signaling pathway"/>
    <property type="evidence" value="ECO:0007669"/>
    <property type="project" value="UniProtKB-KW"/>
</dbReference>
<comment type="similarity">
    <text evidence="2">Belongs to the TCF/LEF family.</text>
</comment>
<feature type="compositionally biased region" description="Low complexity" evidence="10">
    <location>
        <begin position="106"/>
        <end position="124"/>
    </location>
</feature>
<evidence type="ECO:0000313" key="12">
    <source>
        <dbReference type="EMBL" id="KAL3313344.1"/>
    </source>
</evidence>
<organism evidence="12 13">
    <name type="scientific">Cichlidogyrus casuarinus</name>
    <dbReference type="NCBI Taxonomy" id="1844966"/>
    <lineage>
        <taxon>Eukaryota</taxon>
        <taxon>Metazoa</taxon>
        <taxon>Spiralia</taxon>
        <taxon>Lophotrochozoa</taxon>
        <taxon>Platyhelminthes</taxon>
        <taxon>Monogenea</taxon>
        <taxon>Monopisthocotylea</taxon>
        <taxon>Dactylogyridea</taxon>
        <taxon>Ancyrocephalidae</taxon>
        <taxon>Cichlidogyrus</taxon>
    </lineage>
</organism>
<feature type="region of interest" description="Disordered" evidence="10">
    <location>
        <begin position="1"/>
        <end position="21"/>
    </location>
</feature>
<protein>
    <submittedName>
        <fullName evidence="12">T-cell specific, HMG-box</fullName>
    </submittedName>
</protein>
<evidence type="ECO:0000256" key="1">
    <source>
        <dbReference type="ARBA" id="ARBA00004123"/>
    </source>
</evidence>
<dbReference type="Pfam" id="PF00505">
    <property type="entry name" value="HMG_box"/>
    <property type="match status" value="1"/>
</dbReference>
<keyword evidence="4" id="KW-0805">Transcription regulation</keyword>
<evidence type="ECO:0000259" key="11">
    <source>
        <dbReference type="PROSITE" id="PS50118"/>
    </source>
</evidence>
<evidence type="ECO:0000313" key="13">
    <source>
        <dbReference type="Proteomes" id="UP001626550"/>
    </source>
</evidence>
<evidence type="ECO:0000256" key="3">
    <source>
        <dbReference type="ARBA" id="ARBA00022687"/>
    </source>
</evidence>
<keyword evidence="5 9" id="KW-0238">DNA-binding</keyword>
<comment type="subcellular location">
    <subcellularLocation>
        <location evidence="1">Nucleus</location>
    </subcellularLocation>
</comment>
<feature type="domain" description="HMG box" evidence="11">
    <location>
        <begin position="23"/>
        <end position="91"/>
    </location>
</feature>
<sequence length="241" mass="27856">VSQSSVWQAEEGQRRAQTRQKHIKKPLNAFMLFMKDMRAQVVAECTLKESAAINQILGRRWHALTQEDQAKYYEMARKEKELHQQMYPGWTARENYAMHSKKRSKTQSSSRLSDSSSSKSSEGPSRSKKVDHKDSLSSTFTIPEAYSRDQTQTGTSFERDTFAEHGQYWNQEPSMNYYRTENYYTEWRMANWNANQEQSLVPPQMENSGYEFNYTAGLGNTAPTSGSYIVSDEHSNLSYSS</sequence>
<dbReference type="Proteomes" id="UP001626550">
    <property type="component" value="Unassembled WGS sequence"/>
</dbReference>
<evidence type="ECO:0000256" key="2">
    <source>
        <dbReference type="ARBA" id="ARBA00006569"/>
    </source>
</evidence>
<dbReference type="SMART" id="SM00398">
    <property type="entry name" value="HMG"/>
    <property type="match status" value="1"/>
</dbReference>
<feature type="non-terminal residue" evidence="12">
    <location>
        <position position="1"/>
    </location>
</feature>
<reference evidence="12 13" key="1">
    <citation type="submission" date="2024-11" db="EMBL/GenBank/DDBJ databases">
        <title>Adaptive evolution of stress response genes in parasites aligns with host niche diversity.</title>
        <authorList>
            <person name="Hahn C."/>
            <person name="Resl P."/>
        </authorList>
    </citation>
    <scope>NUCLEOTIDE SEQUENCE [LARGE SCALE GENOMIC DNA]</scope>
    <source>
        <strain evidence="12">EGGRZ-B1_66</strain>
        <tissue evidence="12">Body</tissue>
    </source>
</reference>
<dbReference type="GO" id="GO:0003677">
    <property type="term" value="F:DNA binding"/>
    <property type="evidence" value="ECO:0007669"/>
    <property type="project" value="UniProtKB-UniRule"/>
</dbReference>
<accession>A0ABD2Q1D6</accession>
<dbReference type="InterPro" id="IPR024940">
    <property type="entry name" value="TCF/LEF"/>
</dbReference>
<comment type="caution">
    <text evidence="12">The sequence shown here is derived from an EMBL/GenBank/DDBJ whole genome shotgun (WGS) entry which is preliminary data.</text>
</comment>
<feature type="region of interest" description="Disordered" evidence="10">
    <location>
        <begin position="98"/>
        <end position="154"/>
    </location>
</feature>
<dbReference type="FunFam" id="1.10.30.10:FF:000001">
    <property type="entry name" value="transcription factor 7 isoform X2"/>
    <property type="match status" value="1"/>
</dbReference>
<dbReference type="CDD" id="cd21996">
    <property type="entry name" value="HMG-box_TCF7-like"/>
    <property type="match status" value="1"/>
</dbReference>
<keyword evidence="8 9" id="KW-0539">Nucleus</keyword>
<dbReference type="InterPro" id="IPR036910">
    <property type="entry name" value="HMG_box_dom_sf"/>
</dbReference>
<evidence type="ECO:0000256" key="7">
    <source>
        <dbReference type="ARBA" id="ARBA00023163"/>
    </source>
</evidence>
<name>A0ABD2Q1D6_9PLAT</name>